<dbReference type="EMBL" id="QUAJ01000026">
    <property type="protein sequence ID" value="REI40015.1"/>
    <property type="molecule type" value="Genomic_DNA"/>
</dbReference>
<proteinExistence type="predicted"/>
<evidence type="ECO:0000313" key="2">
    <source>
        <dbReference type="EMBL" id="REI40015.1"/>
    </source>
</evidence>
<keyword evidence="3" id="KW-1185">Reference proteome</keyword>
<sequence length="279" mass="33516">MIVMRYRLKDNEAIVHENENTILTDKNIIKESGKIFKKKTVIKLGDIRRKRIEGDNIIISIMRKKKIREISFIFSKDSIEEIFNKLDELIARCKKNNYKTTTSKYLEDLIDEEDNPYQYKYRKKKYIIVGILTTLFLSFTFLLTILYSIFEIGITFYGILLISLSHYIIHSYFYYFFNKLIFLDDDVIYRTFYMLRYRRLNIKKNVELIIPIFGLGGTQVKITFHNKKHPSLPKQILLPKGFFAVDPLDIDEFEEILLKSLKYKKVNINKKYHYEIYKN</sequence>
<comment type="caution">
    <text evidence="2">The sequence shown here is derived from an EMBL/GenBank/DDBJ whole genome shotgun (WGS) entry which is preliminary data.</text>
</comment>
<organism evidence="2 3">
    <name type="scientific">Psychrilyobacter piezotolerans</name>
    <dbReference type="NCBI Taxonomy" id="2293438"/>
    <lineage>
        <taxon>Bacteria</taxon>
        <taxon>Fusobacteriati</taxon>
        <taxon>Fusobacteriota</taxon>
        <taxon>Fusobacteriia</taxon>
        <taxon>Fusobacteriales</taxon>
        <taxon>Fusobacteriaceae</taxon>
        <taxon>Psychrilyobacter</taxon>
    </lineage>
</organism>
<keyword evidence="1" id="KW-0812">Transmembrane</keyword>
<accession>A0ABX9KEB2</accession>
<evidence type="ECO:0000313" key="3">
    <source>
        <dbReference type="Proteomes" id="UP000263486"/>
    </source>
</evidence>
<feature type="transmembrane region" description="Helical" evidence="1">
    <location>
        <begin position="156"/>
        <end position="177"/>
    </location>
</feature>
<protein>
    <recommendedName>
        <fullName evidence="4">DUF304 domain-containing protein</fullName>
    </recommendedName>
</protein>
<reference evidence="2 3" key="1">
    <citation type="submission" date="2018-08" db="EMBL/GenBank/DDBJ databases">
        <title>Draft genome sequence of Psychrilyobacter sp. strain SD5 isolated from Black Sea water.</title>
        <authorList>
            <person name="Yadav S."/>
            <person name="Villanueva L."/>
            <person name="Damste J.S.S."/>
        </authorList>
    </citation>
    <scope>NUCLEOTIDE SEQUENCE [LARGE SCALE GENOMIC DNA]</scope>
    <source>
        <strain evidence="2 3">SD5</strain>
    </source>
</reference>
<keyword evidence="1" id="KW-0472">Membrane</keyword>
<evidence type="ECO:0008006" key="4">
    <source>
        <dbReference type="Google" id="ProtNLM"/>
    </source>
</evidence>
<dbReference type="RefSeq" id="WP_114643237.1">
    <property type="nucleotide sequence ID" value="NZ_JAACIO010000024.1"/>
</dbReference>
<name>A0ABX9KEB2_9FUSO</name>
<evidence type="ECO:0000256" key="1">
    <source>
        <dbReference type="SAM" id="Phobius"/>
    </source>
</evidence>
<feature type="transmembrane region" description="Helical" evidence="1">
    <location>
        <begin position="126"/>
        <end position="150"/>
    </location>
</feature>
<gene>
    <name evidence="2" type="ORF">DYH56_12625</name>
</gene>
<keyword evidence="1" id="KW-1133">Transmembrane helix</keyword>
<dbReference type="Proteomes" id="UP000263486">
    <property type="component" value="Unassembled WGS sequence"/>
</dbReference>